<evidence type="ECO:0000259" key="1">
    <source>
        <dbReference type="Pfam" id="PF00646"/>
    </source>
</evidence>
<dbReference type="InParanoid" id="E3MCK4"/>
<accession>E3MCK4</accession>
<dbReference type="OrthoDB" id="5843099at2759"/>
<keyword evidence="4" id="KW-1185">Reference proteome</keyword>
<dbReference type="HOGENOM" id="CLU_065230_0_0_1"/>
<dbReference type="OMA" id="ETWHYEL"/>
<dbReference type="Pfam" id="PF07735">
    <property type="entry name" value="FBA_2"/>
    <property type="match status" value="1"/>
</dbReference>
<sequence>MLENEDKEGNTQTDFNFPCDFLDDFDEEKQPNLTRKTTKKDINLLINFIGGFEKWSFLDEDCRIEVIKLLDYKSRVNISVCSKLDYEIVKKVPLKVDKIEIKDNEKNHYSLSSEEFANYPIEQSIIRSLPCCKYLRIGADSMDHFRWWLEKVPENLIDVSLSPVNIDPHSFILSPEILSLPQIMNALQFSFRGISAFTDDQLVHLKAKIISFDCVNITDDGINQFIKNWVSGKSVFDFKQLLLWSSQVRDLSRITRGLEMRPWDDDFRKEAFVFKHFNDVDSVMISIVVVEVDCYFKFRDKSRQSLTLCISDDCTSIYATGKRMTWGGNTYTNYSIPSLL</sequence>
<dbReference type="eggNOG" id="ENOG502TG2I">
    <property type="taxonomic scope" value="Eukaryota"/>
</dbReference>
<dbReference type="InterPro" id="IPR001810">
    <property type="entry name" value="F-box_dom"/>
</dbReference>
<dbReference type="PANTHER" id="PTHR31006">
    <property type="entry name" value="F-BOX DOMAIN-CONTAINING PROTEIN-RELATED-RELATED"/>
    <property type="match status" value="1"/>
</dbReference>
<evidence type="ECO:0000259" key="2">
    <source>
        <dbReference type="Pfam" id="PF07735"/>
    </source>
</evidence>
<protein>
    <submittedName>
        <fullName evidence="3">Uncharacterized protein</fullName>
    </submittedName>
</protein>
<dbReference type="PANTHER" id="PTHR31006:SF0">
    <property type="entry name" value="F-BOX ASSOCIATED DOMAIN-CONTAINING PROTEIN-RELATED"/>
    <property type="match status" value="1"/>
</dbReference>
<feature type="domain" description="Sdz-33 F-box" evidence="2">
    <location>
        <begin position="183"/>
        <end position="233"/>
    </location>
</feature>
<name>E3MCK4_CAERE</name>
<evidence type="ECO:0000313" key="3">
    <source>
        <dbReference type="EMBL" id="EFO98591.1"/>
    </source>
</evidence>
<organism evidence="4">
    <name type="scientific">Caenorhabditis remanei</name>
    <name type="common">Caenorhabditis vulgaris</name>
    <dbReference type="NCBI Taxonomy" id="31234"/>
    <lineage>
        <taxon>Eukaryota</taxon>
        <taxon>Metazoa</taxon>
        <taxon>Ecdysozoa</taxon>
        <taxon>Nematoda</taxon>
        <taxon>Chromadorea</taxon>
        <taxon>Rhabditida</taxon>
        <taxon>Rhabditina</taxon>
        <taxon>Rhabditomorpha</taxon>
        <taxon>Rhabditoidea</taxon>
        <taxon>Rhabditidae</taxon>
        <taxon>Peloderinae</taxon>
        <taxon>Caenorhabditis</taxon>
    </lineage>
</organism>
<feature type="domain" description="F-box" evidence="1">
    <location>
        <begin position="55"/>
        <end position="96"/>
    </location>
</feature>
<evidence type="ECO:0000313" key="4">
    <source>
        <dbReference type="Proteomes" id="UP000008281"/>
    </source>
</evidence>
<dbReference type="AlphaFoldDB" id="E3MCK4"/>
<dbReference type="InterPro" id="IPR042317">
    <property type="entry name" value="She-1-like"/>
</dbReference>
<dbReference type="InterPro" id="IPR012885">
    <property type="entry name" value="F-box_Sdz-33"/>
</dbReference>
<proteinExistence type="predicted"/>
<reference evidence="3" key="1">
    <citation type="submission" date="2007-07" db="EMBL/GenBank/DDBJ databases">
        <title>PCAP assembly of the Caenorhabditis remanei genome.</title>
        <authorList>
            <consortium name="The Caenorhabditis remanei Sequencing Consortium"/>
            <person name="Wilson R.K."/>
        </authorList>
    </citation>
    <scope>NUCLEOTIDE SEQUENCE [LARGE SCALE GENOMIC DNA]</scope>
    <source>
        <strain evidence="3">PB4641</strain>
    </source>
</reference>
<dbReference type="Pfam" id="PF00646">
    <property type="entry name" value="F-box"/>
    <property type="match status" value="1"/>
</dbReference>
<gene>
    <name evidence="3" type="ORF">CRE_20292</name>
</gene>
<dbReference type="EMBL" id="DS268435">
    <property type="protein sequence ID" value="EFO98591.1"/>
    <property type="molecule type" value="Genomic_DNA"/>
</dbReference>
<dbReference type="Proteomes" id="UP000008281">
    <property type="component" value="Unassembled WGS sequence"/>
</dbReference>